<gene>
    <name evidence="2" type="ORF">CGOC_LOCUS3900</name>
</gene>
<dbReference type="OrthoDB" id="5863375at2759"/>
<accession>A0A3P6SUE1</accession>
<dbReference type="EMBL" id="UYRV01010141">
    <property type="protein sequence ID" value="VDK57188.1"/>
    <property type="molecule type" value="Genomic_DNA"/>
</dbReference>
<evidence type="ECO:0000313" key="3">
    <source>
        <dbReference type="Proteomes" id="UP000271889"/>
    </source>
</evidence>
<dbReference type="PANTHER" id="PTHR46339">
    <property type="entry name" value="PROTEIN CBG15282-RELATED"/>
    <property type="match status" value="1"/>
</dbReference>
<organism evidence="2 3">
    <name type="scientific">Cylicostephanus goldi</name>
    <name type="common">Nematode worm</name>
    <dbReference type="NCBI Taxonomy" id="71465"/>
    <lineage>
        <taxon>Eukaryota</taxon>
        <taxon>Metazoa</taxon>
        <taxon>Ecdysozoa</taxon>
        <taxon>Nematoda</taxon>
        <taxon>Chromadorea</taxon>
        <taxon>Rhabditida</taxon>
        <taxon>Rhabditina</taxon>
        <taxon>Rhabditomorpha</taxon>
        <taxon>Strongyloidea</taxon>
        <taxon>Strongylidae</taxon>
        <taxon>Cylicostephanus</taxon>
    </lineage>
</organism>
<dbReference type="InterPro" id="IPR028150">
    <property type="entry name" value="Lustrin_cystein"/>
</dbReference>
<dbReference type="InterPro" id="IPR053014">
    <property type="entry name" value="Cuticle_assoc_divergent"/>
</dbReference>
<evidence type="ECO:0008006" key="4">
    <source>
        <dbReference type="Google" id="ProtNLM"/>
    </source>
</evidence>
<evidence type="ECO:0000256" key="1">
    <source>
        <dbReference type="SAM" id="MobiDB-lite"/>
    </source>
</evidence>
<dbReference type="Proteomes" id="UP000271889">
    <property type="component" value="Unassembled WGS sequence"/>
</dbReference>
<feature type="non-terminal residue" evidence="2">
    <location>
        <position position="319"/>
    </location>
</feature>
<proteinExistence type="predicted"/>
<evidence type="ECO:0000313" key="2">
    <source>
        <dbReference type="EMBL" id="VDK57188.1"/>
    </source>
</evidence>
<dbReference type="AlphaFoldDB" id="A0A3P6SUE1"/>
<dbReference type="SMART" id="SM00289">
    <property type="entry name" value="WR1"/>
    <property type="match status" value="4"/>
</dbReference>
<dbReference type="InterPro" id="IPR006150">
    <property type="entry name" value="Cys_repeat_1"/>
</dbReference>
<name>A0A3P6SUE1_CYLGO</name>
<dbReference type="Pfam" id="PF14625">
    <property type="entry name" value="Lustrin_cystein"/>
    <property type="match status" value="4"/>
</dbReference>
<keyword evidence="3" id="KW-1185">Reference proteome</keyword>
<sequence>MYRTNARVASHVNRKSKELHRDFAAQKKASFRFSTTFFGKSASVSQTVDLGVCKDNAKYLVDDGTKMPRICIPGLLSACPAGYSCQLRMPFSTSGYCCQLSSNVVTEGCPPGEYALTNGKKLVECDPFNGITCPSSFSCQYAVAFQRYQCCGNQPPEEQQKIEKEHGCPSSQVAFLEKGRPMVCTSSGSNCPFGYFCQFSDKNKQFQCCGHKAGCPRDSVAFLDLNGNPMTCSLKATLCPSGYICQLTEMGNHTCCTGNATTEIESTSEKIYGELMNVTKHLIRRKVAIPKPSEEVSALVSSPPKTPLIAGVPNETANT</sequence>
<dbReference type="PANTHER" id="PTHR46339:SF4">
    <property type="entry name" value="BPTI_KUNITZ INHIBITOR DOMAIN-CONTAINING PROTEIN"/>
    <property type="match status" value="1"/>
</dbReference>
<reference evidence="2 3" key="1">
    <citation type="submission" date="2018-11" db="EMBL/GenBank/DDBJ databases">
        <authorList>
            <consortium name="Pathogen Informatics"/>
        </authorList>
    </citation>
    <scope>NUCLEOTIDE SEQUENCE [LARGE SCALE GENOMIC DNA]</scope>
</reference>
<feature type="region of interest" description="Disordered" evidence="1">
    <location>
        <begin position="298"/>
        <end position="319"/>
    </location>
</feature>
<protein>
    <recommendedName>
        <fullName evidence="4">EB domain-containing protein</fullName>
    </recommendedName>
</protein>